<comment type="caution">
    <text evidence="1">The sequence shown here is derived from an EMBL/GenBank/DDBJ whole genome shotgun (WGS) entry which is preliminary data.</text>
</comment>
<evidence type="ECO:0008006" key="3">
    <source>
        <dbReference type="Google" id="ProtNLM"/>
    </source>
</evidence>
<reference evidence="1" key="1">
    <citation type="journal article" date="2021" name="PeerJ">
        <title>Extensive microbial diversity within the chicken gut microbiome revealed by metagenomics and culture.</title>
        <authorList>
            <person name="Gilroy R."/>
            <person name="Ravi A."/>
            <person name="Getino M."/>
            <person name="Pursley I."/>
            <person name="Horton D.L."/>
            <person name="Alikhan N.F."/>
            <person name="Baker D."/>
            <person name="Gharbi K."/>
            <person name="Hall N."/>
            <person name="Watson M."/>
            <person name="Adriaenssens E.M."/>
            <person name="Foster-Nyarko E."/>
            <person name="Jarju S."/>
            <person name="Secka A."/>
            <person name="Antonio M."/>
            <person name="Oren A."/>
            <person name="Chaudhuri R.R."/>
            <person name="La Ragione R."/>
            <person name="Hildebrand F."/>
            <person name="Pallen M.J."/>
        </authorList>
    </citation>
    <scope>NUCLEOTIDE SEQUENCE</scope>
    <source>
        <strain evidence="1">23274</strain>
    </source>
</reference>
<dbReference type="Proteomes" id="UP000824202">
    <property type="component" value="Unassembled WGS sequence"/>
</dbReference>
<dbReference type="SUPFAM" id="SSF56059">
    <property type="entry name" value="Glutathione synthetase ATP-binding domain-like"/>
    <property type="match status" value="1"/>
</dbReference>
<organism evidence="1 2">
    <name type="scientific">Candidatus Odoribacter faecigallinarum</name>
    <dbReference type="NCBI Taxonomy" id="2838706"/>
    <lineage>
        <taxon>Bacteria</taxon>
        <taxon>Pseudomonadati</taxon>
        <taxon>Bacteroidota</taxon>
        <taxon>Bacteroidia</taxon>
        <taxon>Bacteroidales</taxon>
        <taxon>Odoribacteraceae</taxon>
        <taxon>Odoribacter</taxon>
    </lineage>
</organism>
<evidence type="ECO:0000313" key="1">
    <source>
        <dbReference type="EMBL" id="HIX02707.1"/>
    </source>
</evidence>
<sequence>MEKAGCRLYVFNPDCELAIADGGRFYMPPANIVRMAEDLAYLPAYLGEEGDGVLVPRAVPCGFNGELGVPVRPVMEGELADGGEGWHAEPWGRSPRMCHWLAARGMGEEWQEGWKEAYSRRTALGVLLHLREELPFVGGEVVPVVCHSLAEVHRHAGRGNWIVKAPWSSSGKGQLRLGHPFYPKADEWMGGVLKRQGYLMLERHLDKVADFAMEFQAVGGKVEFIGWSCFETGEHGEYLGNRVAPQEVLEAELRGFLDSRWLLALKSCLPPALQEAFPGYEGYLGVDMLVYRGEGGEMRLHPCVEINLRCNMGILALRLQERYLAPGAEGYFSVRFYPRGGEALAHCLQEGSRMPAVFRNNRLLGGFLPLAPVEADSCFVAALHARR</sequence>
<name>A0A9D1UYE2_9BACT</name>
<protein>
    <recommendedName>
        <fullName evidence="3">ATP-grasp domain-containing protein</fullName>
    </recommendedName>
</protein>
<proteinExistence type="predicted"/>
<gene>
    <name evidence="1" type="ORF">H9863_01135</name>
</gene>
<evidence type="ECO:0000313" key="2">
    <source>
        <dbReference type="Proteomes" id="UP000824202"/>
    </source>
</evidence>
<dbReference type="EMBL" id="DXFT01000021">
    <property type="protein sequence ID" value="HIX02707.1"/>
    <property type="molecule type" value="Genomic_DNA"/>
</dbReference>
<accession>A0A9D1UYE2</accession>
<reference evidence="1" key="2">
    <citation type="submission" date="2021-04" db="EMBL/GenBank/DDBJ databases">
        <authorList>
            <person name="Gilroy R."/>
        </authorList>
    </citation>
    <scope>NUCLEOTIDE SEQUENCE</scope>
    <source>
        <strain evidence="1">23274</strain>
    </source>
</reference>
<dbReference type="AlphaFoldDB" id="A0A9D1UYE2"/>